<dbReference type="EMBL" id="JAIWYP010000014">
    <property type="protein sequence ID" value="KAH3708788.1"/>
    <property type="molecule type" value="Genomic_DNA"/>
</dbReference>
<sequence>MAHFLSESELRKIESEKGKESVKRTVKSKTADVDNEMRDIREQRASLVEERKKKKPQTTDKRTIAEIQKEKKEVQEEIRRIQDSISCDAKIVLPEHESTKIDEEPGNALDENMEWLEKKYEETMYELRITTPIQRIKDMKTETGSTHKDDAKTRRYEKAG</sequence>
<evidence type="ECO:0000313" key="2">
    <source>
        <dbReference type="EMBL" id="KAH3708788.1"/>
    </source>
</evidence>
<name>A0A9D3YWS1_DREPO</name>
<accession>A0A9D3YWS1</accession>
<reference evidence="2" key="2">
    <citation type="submission" date="2020-11" db="EMBL/GenBank/DDBJ databases">
        <authorList>
            <person name="McCartney M.A."/>
            <person name="Auch B."/>
            <person name="Kono T."/>
            <person name="Mallez S."/>
            <person name="Becker A."/>
            <person name="Gohl D.M."/>
            <person name="Silverstein K.A.T."/>
            <person name="Koren S."/>
            <person name="Bechman K.B."/>
            <person name="Herman A."/>
            <person name="Abrahante J.E."/>
            <person name="Garbe J."/>
        </authorList>
    </citation>
    <scope>NUCLEOTIDE SEQUENCE</scope>
    <source>
        <strain evidence="2">Duluth1</strain>
        <tissue evidence="2">Whole animal</tissue>
    </source>
</reference>
<gene>
    <name evidence="2" type="ORF">DPMN_068247</name>
</gene>
<proteinExistence type="predicted"/>
<comment type="caution">
    <text evidence="2">The sequence shown here is derived from an EMBL/GenBank/DDBJ whole genome shotgun (WGS) entry which is preliminary data.</text>
</comment>
<evidence type="ECO:0000256" key="1">
    <source>
        <dbReference type="SAM" id="MobiDB-lite"/>
    </source>
</evidence>
<organism evidence="2 3">
    <name type="scientific">Dreissena polymorpha</name>
    <name type="common">Zebra mussel</name>
    <name type="synonym">Mytilus polymorpha</name>
    <dbReference type="NCBI Taxonomy" id="45954"/>
    <lineage>
        <taxon>Eukaryota</taxon>
        <taxon>Metazoa</taxon>
        <taxon>Spiralia</taxon>
        <taxon>Lophotrochozoa</taxon>
        <taxon>Mollusca</taxon>
        <taxon>Bivalvia</taxon>
        <taxon>Autobranchia</taxon>
        <taxon>Heteroconchia</taxon>
        <taxon>Euheterodonta</taxon>
        <taxon>Imparidentia</taxon>
        <taxon>Neoheterodontei</taxon>
        <taxon>Myida</taxon>
        <taxon>Dreissenoidea</taxon>
        <taxon>Dreissenidae</taxon>
        <taxon>Dreissena</taxon>
    </lineage>
</organism>
<dbReference type="AlphaFoldDB" id="A0A9D3YWS1"/>
<feature type="region of interest" description="Disordered" evidence="1">
    <location>
        <begin position="1"/>
        <end position="67"/>
    </location>
</feature>
<protein>
    <submittedName>
        <fullName evidence="2">Uncharacterized protein</fullName>
    </submittedName>
</protein>
<dbReference type="Proteomes" id="UP000828390">
    <property type="component" value="Unassembled WGS sequence"/>
</dbReference>
<reference evidence="2" key="1">
    <citation type="journal article" date="2019" name="bioRxiv">
        <title>The Genome of the Zebra Mussel, Dreissena polymorpha: A Resource for Invasive Species Research.</title>
        <authorList>
            <person name="McCartney M.A."/>
            <person name="Auch B."/>
            <person name="Kono T."/>
            <person name="Mallez S."/>
            <person name="Zhang Y."/>
            <person name="Obille A."/>
            <person name="Becker A."/>
            <person name="Abrahante J.E."/>
            <person name="Garbe J."/>
            <person name="Badalamenti J.P."/>
            <person name="Herman A."/>
            <person name="Mangelson H."/>
            <person name="Liachko I."/>
            <person name="Sullivan S."/>
            <person name="Sone E.D."/>
            <person name="Koren S."/>
            <person name="Silverstein K.A.T."/>
            <person name="Beckman K.B."/>
            <person name="Gohl D.M."/>
        </authorList>
    </citation>
    <scope>NUCLEOTIDE SEQUENCE</scope>
    <source>
        <strain evidence="2">Duluth1</strain>
        <tissue evidence="2">Whole animal</tissue>
    </source>
</reference>
<feature type="region of interest" description="Disordered" evidence="1">
    <location>
        <begin position="138"/>
        <end position="160"/>
    </location>
</feature>
<evidence type="ECO:0000313" key="3">
    <source>
        <dbReference type="Proteomes" id="UP000828390"/>
    </source>
</evidence>
<keyword evidence="3" id="KW-1185">Reference proteome</keyword>